<dbReference type="AlphaFoldDB" id="A0A7S2Q287"/>
<dbReference type="EMBL" id="HBGW01078515">
    <property type="protein sequence ID" value="CAD9630620.1"/>
    <property type="molecule type" value="Transcribed_RNA"/>
</dbReference>
<protein>
    <submittedName>
        <fullName evidence="1">Uncharacterized protein</fullName>
    </submittedName>
</protein>
<name>A0A7S2Q287_9DINO</name>
<evidence type="ECO:0000313" key="1">
    <source>
        <dbReference type="EMBL" id="CAD9630620.1"/>
    </source>
</evidence>
<gene>
    <name evidence="1" type="ORF">BRAN1462_LOCUS49900</name>
</gene>
<reference evidence="1" key="1">
    <citation type="submission" date="2021-01" db="EMBL/GenBank/DDBJ databases">
        <authorList>
            <person name="Corre E."/>
            <person name="Pelletier E."/>
            <person name="Niang G."/>
            <person name="Scheremetjew M."/>
            <person name="Finn R."/>
            <person name="Kale V."/>
            <person name="Holt S."/>
            <person name="Cochrane G."/>
            <person name="Meng A."/>
            <person name="Brown T."/>
            <person name="Cohen L."/>
        </authorList>
    </citation>
    <scope>NUCLEOTIDE SEQUENCE</scope>
    <source>
        <strain evidence="1">RCC3387</strain>
    </source>
</reference>
<proteinExistence type="predicted"/>
<organism evidence="1">
    <name type="scientific">Zooxanthella nutricula</name>
    <dbReference type="NCBI Taxonomy" id="1333877"/>
    <lineage>
        <taxon>Eukaryota</taxon>
        <taxon>Sar</taxon>
        <taxon>Alveolata</taxon>
        <taxon>Dinophyceae</taxon>
        <taxon>Peridiniales</taxon>
        <taxon>Peridiniales incertae sedis</taxon>
        <taxon>Zooxanthella</taxon>
    </lineage>
</organism>
<sequence length="186" mass="20700">MTETSFLSGQDVFFAGAAATSMYYTLDDSLVYDTVDSSFKPAASECRKSVAYNWHFCGNTRRTRIIRDRWLAEMAMWCEWNHRGHLSARTSSVVIKLDCIQVGSLVAQFDTTLLTGTRVFAILFVGHVECMEGTGLTMLDLPLDEEEVTSITNRASATVSLLTKQYFAALVPEGMVVNHDSVTRGF</sequence>
<accession>A0A7S2Q287</accession>